<protein>
    <submittedName>
        <fullName evidence="2">(pine wood nematode) hypothetical protein</fullName>
    </submittedName>
</protein>
<name>A0A1I7SL37_BURXY</name>
<gene>
    <name evidence="2" type="ORF">BXYJ_LOCUS13988</name>
</gene>
<organism evidence="3 5">
    <name type="scientific">Bursaphelenchus xylophilus</name>
    <name type="common">Pinewood nematode worm</name>
    <name type="synonym">Aphelenchoides xylophilus</name>
    <dbReference type="NCBI Taxonomy" id="6326"/>
    <lineage>
        <taxon>Eukaryota</taxon>
        <taxon>Metazoa</taxon>
        <taxon>Ecdysozoa</taxon>
        <taxon>Nematoda</taxon>
        <taxon>Chromadorea</taxon>
        <taxon>Rhabditida</taxon>
        <taxon>Tylenchina</taxon>
        <taxon>Tylenchomorpha</taxon>
        <taxon>Aphelenchoidea</taxon>
        <taxon>Aphelenchoididae</taxon>
        <taxon>Bursaphelenchus</taxon>
    </lineage>
</organism>
<dbReference type="EMBL" id="CAJFCV020000006">
    <property type="protein sequence ID" value="CAG9129356.1"/>
    <property type="molecule type" value="Genomic_DNA"/>
</dbReference>
<dbReference type="WBParaSite" id="BXY_1376900.1">
    <property type="protein sequence ID" value="BXY_1376900.1"/>
    <property type="gene ID" value="BXY_1376900"/>
</dbReference>
<reference evidence="2" key="2">
    <citation type="submission" date="2020-09" db="EMBL/GenBank/DDBJ databases">
        <authorList>
            <person name="Kikuchi T."/>
        </authorList>
    </citation>
    <scope>NUCLEOTIDE SEQUENCE</scope>
    <source>
        <strain evidence="2">Ka4C1</strain>
    </source>
</reference>
<dbReference type="Proteomes" id="UP000095284">
    <property type="component" value="Unplaced"/>
</dbReference>
<dbReference type="AlphaFoldDB" id="A0A1I7SL37"/>
<keyword evidence="4" id="KW-1185">Reference proteome</keyword>
<proteinExistence type="predicted"/>
<accession>A0A1I7SL37</accession>
<reference evidence="5" key="1">
    <citation type="submission" date="2016-11" db="UniProtKB">
        <authorList>
            <consortium name="WormBaseParasite"/>
        </authorList>
    </citation>
    <scope>IDENTIFICATION</scope>
</reference>
<sequence>MNFAGQQPCLGCQSLENGFHLIGEWLRKAFGYEAERRSSIPSDMDEIWSNRMDDVKTPPADSPPNFEYKSPKTDQKLDVKDLSPTIIKNISPRQAHNKNENIVL</sequence>
<dbReference type="Proteomes" id="UP000582659">
    <property type="component" value="Unassembled WGS sequence"/>
</dbReference>
<dbReference type="Proteomes" id="UP000659654">
    <property type="component" value="Unassembled WGS sequence"/>
</dbReference>
<dbReference type="OrthoDB" id="10602299at2759"/>
<evidence type="ECO:0000313" key="5">
    <source>
        <dbReference type="WBParaSite" id="BXY_1376900.1"/>
    </source>
</evidence>
<evidence type="ECO:0000313" key="2">
    <source>
        <dbReference type="EMBL" id="CAD5233897.1"/>
    </source>
</evidence>
<evidence type="ECO:0000313" key="4">
    <source>
        <dbReference type="Proteomes" id="UP000659654"/>
    </source>
</evidence>
<dbReference type="EMBL" id="CAJFDI010000006">
    <property type="protein sequence ID" value="CAD5233897.1"/>
    <property type="molecule type" value="Genomic_DNA"/>
</dbReference>
<evidence type="ECO:0000313" key="3">
    <source>
        <dbReference type="Proteomes" id="UP000095284"/>
    </source>
</evidence>
<evidence type="ECO:0000256" key="1">
    <source>
        <dbReference type="SAM" id="MobiDB-lite"/>
    </source>
</evidence>
<feature type="region of interest" description="Disordered" evidence="1">
    <location>
        <begin position="53"/>
        <end position="74"/>
    </location>
</feature>